<feature type="domain" description="Prokaryotic-type class I peptide chain release factors" evidence="6">
    <location>
        <begin position="246"/>
        <end position="262"/>
    </location>
</feature>
<dbReference type="EMBL" id="CP061738">
    <property type="protein sequence ID" value="QOD38106.1"/>
    <property type="molecule type" value="Genomic_DNA"/>
</dbReference>
<evidence type="ECO:0000256" key="2">
    <source>
        <dbReference type="ARBA" id="ARBA00022481"/>
    </source>
</evidence>
<dbReference type="InterPro" id="IPR005139">
    <property type="entry name" value="PCRF"/>
</dbReference>
<keyword evidence="4" id="KW-0963">Cytoplasm</keyword>
<evidence type="ECO:0000259" key="6">
    <source>
        <dbReference type="PROSITE" id="PS00745"/>
    </source>
</evidence>
<name>A0A7L7YQQ8_9RICK</name>
<evidence type="ECO:0000256" key="1">
    <source>
        <dbReference type="ARBA" id="ARBA00010835"/>
    </source>
</evidence>
<dbReference type="GO" id="GO:0005737">
    <property type="term" value="C:cytoplasm"/>
    <property type="evidence" value="ECO:0007669"/>
    <property type="project" value="UniProtKB-SubCell"/>
</dbReference>
<dbReference type="Gene3D" id="1.20.58.410">
    <property type="entry name" value="Release factor"/>
    <property type="match status" value="1"/>
</dbReference>
<dbReference type="HAMAP" id="MF_00094">
    <property type="entry name" value="Rel_fac_2"/>
    <property type="match status" value="1"/>
</dbReference>
<evidence type="ECO:0000313" key="7">
    <source>
        <dbReference type="EMBL" id="QOD38106.1"/>
    </source>
</evidence>
<feature type="modified residue" description="N5-methylglutamine" evidence="4">
    <location>
        <position position="253"/>
    </location>
</feature>
<dbReference type="AlphaFoldDB" id="A0A7L7YQQ8"/>
<dbReference type="PROSITE" id="PS00745">
    <property type="entry name" value="RF_PROK_I"/>
    <property type="match status" value="1"/>
</dbReference>
<evidence type="ECO:0000313" key="8">
    <source>
        <dbReference type="Proteomes" id="UP000516514"/>
    </source>
</evidence>
<evidence type="ECO:0000256" key="3">
    <source>
        <dbReference type="ARBA" id="ARBA00022917"/>
    </source>
</evidence>
<dbReference type="PANTHER" id="PTHR43116">
    <property type="entry name" value="PEPTIDE CHAIN RELEASE FACTOR 2"/>
    <property type="match status" value="1"/>
</dbReference>
<dbReference type="NCBIfam" id="TIGR00020">
    <property type="entry name" value="prfB"/>
    <property type="match status" value="1"/>
</dbReference>
<comment type="similarity">
    <text evidence="1 4">Belongs to the prokaryotic/mitochondrial release factor family.</text>
</comment>
<dbReference type="Pfam" id="PF03462">
    <property type="entry name" value="PCRF"/>
    <property type="match status" value="1"/>
</dbReference>
<dbReference type="Proteomes" id="UP000516514">
    <property type="component" value="Chromosome"/>
</dbReference>
<dbReference type="FunFam" id="3.30.160.20:FF:000010">
    <property type="entry name" value="Peptide chain release factor 2"/>
    <property type="match status" value="1"/>
</dbReference>
<dbReference type="Gene3D" id="3.30.70.1660">
    <property type="match status" value="1"/>
</dbReference>
<keyword evidence="8" id="KW-1185">Reference proteome</keyword>
<dbReference type="KEGG" id="wms:ID128_04815"/>
<protein>
    <recommendedName>
        <fullName evidence="4 5">Peptide chain release factor 2</fullName>
        <shortName evidence="4">RF-2</shortName>
    </recommendedName>
</protein>
<dbReference type="Gene3D" id="3.30.160.20">
    <property type="match status" value="1"/>
</dbReference>
<dbReference type="SMART" id="SM00937">
    <property type="entry name" value="PCRF"/>
    <property type="match status" value="1"/>
</dbReference>
<comment type="PTM">
    <text evidence="4">Methylated by PrmC. Methylation increases the termination efficiency of RF2.</text>
</comment>
<comment type="function">
    <text evidence="4">Peptide chain release factor 2 directs the termination of translation in response to the peptide chain termination codons UGA and UAA.</text>
</comment>
<dbReference type="InterPro" id="IPR045853">
    <property type="entry name" value="Pep_chain_release_fac_I_sf"/>
</dbReference>
<dbReference type="Pfam" id="PF00472">
    <property type="entry name" value="RF-1"/>
    <property type="match status" value="1"/>
</dbReference>
<evidence type="ECO:0000256" key="5">
    <source>
        <dbReference type="NCBIfam" id="TIGR00020"/>
    </source>
</evidence>
<dbReference type="GO" id="GO:0016149">
    <property type="term" value="F:translation release factor activity, codon specific"/>
    <property type="evidence" value="ECO:0007669"/>
    <property type="project" value="UniProtKB-UniRule"/>
</dbReference>
<accession>A0A7L7YQQ8</accession>
<dbReference type="InterPro" id="IPR004374">
    <property type="entry name" value="PrfB"/>
</dbReference>
<comment type="subcellular location">
    <subcellularLocation>
        <location evidence="4">Cytoplasm</location>
    </subcellularLocation>
</comment>
<dbReference type="SUPFAM" id="SSF75620">
    <property type="entry name" value="Release factor"/>
    <property type="match status" value="1"/>
</dbReference>
<proteinExistence type="inferred from homology"/>
<organism evidence="7 8">
    <name type="scientific">Candidatus Wolbachia massiliensis</name>
    <dbReference type="NCBI Taxonomy" id="1845000"/>
    <lineage>
        <taxon>Bacteria</taxon>
        <taxon>Pseudomonadati</taxon>
        <taxon>Pseudomonadota</taxon>
        <taxon>Alphaproteobacteria</taxon>
        <taxon>Rickettsiales</taxon>
        <taxon>Anaplasmataceae</taxon>
        <taxon>Wolbachieae</taxon>
        <taxon>Wolbachia</taxon>
    </lineage>
</organism>
<sequence>MKTYLETLEHFQNLDKSIAVIRRCLDVEKLKLRLEELESQAADDNLWQDNQKAQEILKERSKIKNEVESFLKLESDYNDAIGLMKSAIDENDEEFFSEVENELIKLEKLIERKETESLFTGEADNNDCFLEIYSGAGGTESNDWAEMLMRMYIRWAEIYHNFKVEVVEKLEGDSVGIKSAMIKVIGEKAYGWAKSESGVHRLVRISPFDANSKRHTSFASIGVTPVIEDSIDIAVDEKDLKIDTYRASGAGGQHVNKTESAVRITHIPTGVVVQCQNSRSQHQNKHEALKLLKGRLYQIELEKKEQEMAEEYGKKCDIGWGSQIRSYVVHPYQMVKDLRTGHEVGNINSVFDGNIDCFIVSVLTSKN</sequence>
<dbReference type="PANTHER" id="PTHR43116:SF3">
    <property type="entry name" value="CLASS I PEPTIDE CHAIN RELEASE FACTOR"/>
    <property type="match status" value="1"/>
</dbReference>
<dbReference type="InterPro" id="IPR000352">
    <property type="entry name" value="Pep_chain_release_fac_I"/>
</dbReference>
<keyword evidence="3 4" id="KW-0648">Protein biosynthesis</keyword>
<evidence type="ECO:0000256" key="4">
    <source>
        <dbReference type="HAMAP-Rule" id="MF_00094"/>
    </source>
</evidence>
<keyword evidence="2 4" id="KW-0488">Methylation</keyword>
<dbReference type="RefSeq" id="WP_191110925.1">
    <property type="nucleotide sequence ID" value="NZ_CP061738.1"/>
</dbReference>
<gene>
    <name evidence="4 7" type="primary">prfB</name>
    <name evidence="7" type="ORF">ID128_04815</name>
</gene>
<reference evidence="7 8" key="1">
    <citation type="submission" date="2020-09" db="EMBL/GenBank/DDBJ databases">
        <title>An Earliest Endosymbiont, Wolbachia massiliensis sp. nov., Strain PL13 From the Bed Bug (Cimex hemipterius), Type strain of a New supergroup T.</title>
        <authorList>
            <person name="Laidoudi Y."/>
            <person name="Levasseur A."/>
            <person name="Medkour H."/>
            <person name="Maaloum M."/>
            <person name="BenKhedher M."/>
            <person name="Sambou M."/>
            <person name="Bassene H."/>
            <person name="Davoust B."/>
            <person name="Fenollar F."/>
            <person name="Raoult D."/>
            <person name="Mediannikov O."/>
        </authorList>
    </citation>
    <scope>NUCLEOTIDE SEQUENCE [LARGE SCALE GENOMIC DNA]</scope>
    <source>
        <strain evidence="7 8">PL13</strain>
    </source>
</reference>